<accession>A0A5C2S4J1</accession>
<gene>
    <name evidence="1" type="ORF">L227DRAFT_189400</name>
</gene>
<dbReference type="Proteomes" id="UP000313359">
    <property type="component" value="Unassembled WGS sequence"/>
</dbReference>
<protein>
    <submittedName>
        <fullName evidence="1">Uncharacterized protein</fullName>
    </submittedName>
</protein>
<reference evidence="1" key="1">
    <citation type="journal article" date="2018" name="Genome Biol. Evol.">
        <title>Genomics and development of Lentinus tigrinus, a white-rot wood-decaying mushroom with dimorphic fruiting bodies.</title>
        <authorList>
            <person name="Wu B."/>
            <person name="Xu Z."/>
            <person name="Knudson A."/>
            <person name="Carlson A."/>
            <person name="Chen N."/>
            <person name="Kovaka S."/>
            <person name="LaButti K."/>
            <person name="Lipzen A."/>
            <person name="Pennachio C."/>
            <person name="Riley R."/>
            <person name="Schakwitz W."/>
            <person name="Umezawa K."/>
            <person name="Ohm R.A."/>
            <person name="Grigoriev I.V."/>
            <person name="Nagy L.G."/>
            <person name="Gibbons J."/>
            <person name="Hibbett D."/>
        </authorList>
    </citation>
    <scope>NUCLEOTIDE SEQUENCE [LARGE SCALE GENOMIC DNA]</scope>
    <source>
        <strain evidence="1">ALCF2SS1-6</strain>
    </source>
</reference>
<dbReference type="AlphaFoldDB" id="A0A5C2S4J1"/>
<evidence type="ECO:0000313" key="1">
    <source>
        <dbReference type="EMBL" id="RPD58501.1"/>
    </source>
</evidence>
<keyword evidence="2" id="KW-1185">Reference proteome</keyword>
<proteinExistence type="predicted"/>
<name>A0A5C2S4J1_9APHY</name>
<sequence length="144" mass="16048">MRNDTYEPAVITLWASRESQSRRGPGSRTVSAALALVSMSRRDACSCEQRLPLAQQPCNMYSRPPCRLQRNEGVQNRNTRGRPTAVVLSPWAGLVVTRTCPYVSITPIARRSPPGGRTLANWLMTRHGRCNVQHTDVGDPTCWT</sequence>
<organism evidence="1 2">
    <name type="scientific">Lentinus tigrinus ALCF2SS1-6</name>
    <dbReference type="NCBI Taxonomy" id="1328759"/>
    <lineage>
        <taxon>Eukaryota</taxon>
        <taxon>Fungi</taxon>
        <taxon>Dikarya</taxon>
        <taxon>Basidiomycota</taxon>
        <taxon>Agaricomycotina</taxon>
        <taxon>Agaricomycetes</taxon>
        <taxon>Polyporales</taxon>
        <taxon>Polyporaceae</taxon>
        <taxon>Lentinus</taxon>
    </lineage>
</organism>
<dbReference type="EMBL" id="ML122275">
    <property type="protein sequence ID" value="RPD58501.1"/>
    <property type="molecule type" value="Genomic_DNA"/>
</dbReference>
<evidence type="ECO:0000313" key="2">
    <source>
        <dbReference type="Proteomes" id="UP000313359"/>
    </source>
</evidence>